<dbReference type="InterPro" id="IPR011989">
    <property type="entry name" value="ARM-like"/>
</dbReference>
<evidence type="ECO:0000256" key="1">
    <source>
        <dbReference type="ARBA" id="ARBA00004496"/>
    </source>
</evidence>
<evidence type="ECO:0000256" key="3">
    <source>
        <dbReference type="ARBA" id="ARBA00022737"/>
    </source>
</evidence>
<dbReference type="PANTHER" id="PTHR23346:SF19">
    <property type="entry name" value="PROTEASOME ADAPTER AND SCAFFOLD PROTEIN ECM29"/>
    <property type="match status" value="1"/>
</dbReference>
<keyword evidence="4" id="KW-0647">Proteasome</keyword>
<dbReference type="eggNOG" id="KOG0915">
    <property type="taxonomic scope" value="Eukaryota"/>
</dbReference>
<dbReference type="GO" id="GO:0000502">
    <property type="term" value="C:proteasome complex"/>
    <property type="evidence" value="ECO:0007669"/>
    <property type="project" value="UniProtKB-KW"/>
</dbReference>
<evidence type="ECO:0000256" key="4">
    <source>
        <dbReference type="ARBA" id="ARBA00022942"/>
    </source>
</evidence>
<dbReference type="InterPro" id="IPR016024">
    <property type="entry name" value="ARM-type_fold"/>
</dbReference>
<protein>
    <submittedName>
        <fullName evidence="8">Proteasome-associated protein ECM29 homolog</fullName>
    </submittedName>
</protein>
<dbReference type="SUPFAM" id="SSF48371">
    <property type="entry name" value="ARM repeat"/>
    <property type="match status" value="2"/>
</dbReference>
<evidence type="ECO:0000313" key="8">
    <source>
        <dbReference type="WBParaSite" id="Csp11.Scaffold628.g7372.t1"/>
    </source>
</evidence>
<keyword evidence="7" id="KW-1185">Reference proteome</keyword>
<dbReference type="GO" id="GO:0005634">
    <property type="term" value="C:nucleus"/>
    <property type="evidence" value="ECO:0007669"/>
    <property type="project" value="TreeGrafter"/>
</dbReference>
<dbReference type="STRING" id="1561998.A0A1I7TME9"/>
<dbReference type="WBParaSite" id="Csp11.Scaffold628.g7372.t1">
    <property type="protein sequence ID" value="Csp11.Scaffold628.g7372.t1"/>
    <property type="gene ID" value="Csp11.Scaffold628.g7372"/>
</dbReference>
<dbReference type="GO" id="GO:0060090">
    <property type="term" value="F:molecular adaptor activity"/>
    <property type="evidence" value="ECO:0007669"/>
    <property type="project" value="InterPro"/>
</dbReference>
<keyword evidence="2" id="KW-0963">Cytoplasm</keyword>
<dbReference type="Pfam" id="PF24492">
    <property type="entry name" value="HEAT_ECM29"/>
    <property type="match status" value="1"/>
</dbReference>
<evidence type="ECO:0000256" key="2">
    <source>
        <dbReference type="ARBA" id="ARBA00022490"/>
    </source>
</evidence>
<dbReference type="GO" id="GO:0036503">
    <property type="term" value="P:ERAD pathway"/>
    <property type="evidence" value="ECO:0007669"/>
    <property type="project" value="TreeGrafter"/>
</dbReference>
<evidence type="ECO:0000313" key="7">
    <source>
        <dbReference type="Proteomes" id="UP000095282"/>
    </source>
</evidence>
<dbReference type="Pfam" id="PF13001">
    <property type="entry name" value="ECM29_N"/>
    <property type="match status" value="1"/>
</dbReference>
<comment type="subcellular location">
    <subcellularLocation>
        <location evidence="1">Cytoplasm</location>
    </subcellularLocation>
</comment>
<sequence>MSTSGGAEASSASSIRIETAMDVERIFLRLVNANTDAKLQVIADRHLCDVLEFAGRKQEHAALVTEFLTHFNRVTKSNHAIRLPVSRLLELFQSDSPTTSNFSLIYLKFAKDRIGGNTQLEVLPVYLKSFRKKPENLDYIYDIFSLCLPGLHELANMEKRHWPAIKMSAEDTELLARCFYTVFVFQARSVEEVNRMIENIPQAPEKPKFPGISLNEFMQLGKKIFNVNLNLTETKVKLLKVLGKELLDNKIAFPLMVVASASRLNEVDDLAEGLLKKIPTEVLVNEIPVVDKLMQAYLGSDFLIRKPTDPARVIEKGSVLVQAAVLPWLTKSSIAPSQVVTSIKICLDGCVSPSARVQTSAMNYFNLVAEQMPPHLLPTFAQGLFNKLRVLVRPQTMSTLALCGIYRCLAIFGKRLPVLVLNDTTVVTKMFADLENENNEDVSGAIVSCLTTWLPIYLEAEEEEKRAKLREVISEYIQSERPNCRLAALKYAEALIGENDMDLRWILIQSSGDQRDSIRSEALRQLEKSLQKPTPPTSILIGALWSSLQRDYRHIHGGTDGNIASYYNNFIHQNASKYLYAVLETVVMKEPAHLRIVEGDDHWMTVAPHIVKFLHEVENIDMIEKAAEMTLYAAVDSTDVHLVRIASCFLAAYRSFPQTSAEQMSTTKFQFAIQPCAQKLRDSTRMEFSNALAYLLSAIFYNDQAVRLDLFTISKEYLVEKEIPGLAFTCASTITPVLGAQFTPPVSASEFIQKIFLPLIKNGYSRPTSTLESTLGALVFILQNNLSALDYNLHKETIFGLIESCEKIAVSRQDSFTQKTREHCAKVIGLLSGSFTSNDDNLNYQLSAESLIRFGEGPPQQELQLVVGEAIVDAILGSWALSKRDYYVVDESVITLEERLQSDVRLETVNHRIIRFLKETLEDKKTNKNQHFRKAELIWLLILVQSFSRLKASVLKNAEILGAVQQAFADGLTENDEFSQDISAKGMGVVYGLADGSLKKGLVKSLMDTLSDGKRSKTKVENDTKLFEQGQLGTTPTGGKLTTYQELLTLASDLNQPDLVYKFMQLARHNAIWNSKMGAAHGFGALLENAKEEIEPYFKQLVPKLFRFRYDPDLKVQNAMKSIWAILTADRKNVVDEFANEIAAELLPALTDKEYRVRESACLALSDLLRGHDTIEMHAMIPQYLEDVLRVRDDVKESVREAANRAADALSKLIVRLGSSNNLEKANQFLSIALPAVISQGIINSTVKANTLFCLKLVLELTKSAGKQLKPYLVDLIPLLMDSVSENETPLLNYLAVRSNQQEMEVLDDARASYARSSPMMTAVNDLLPHIDSEILIALAPRIADILRSSVGTTTRSAAAQFVTQLALRAPQLLYDHTAQCDKLFSALIPGVRDRNPSIRKQFANAMSYLAKFSSANQMNKLIKTVVTDLLGSDEDLKISSCYVISNLAANSAEMLKGYASQIVPYVLLEKCKEVPKDDEAAREKHDKWCEVWSELVPSTDAAARLYKSEILDLGINLVTNNEVWAVRKQAAVMIGILFERLQENAEVEIAKKASLCLLKNLNGRIWDGKIEILKALTATFEAGASKLRESLQQNESEEIKTVLQREASKKNADYAYAGLSTLATYSVIMEDVESAIWLADKVESNILKLTGVSEKEDSDDDMEGITNLEKEIRNSKLVTLNLTALAISLRAFNSTAESEKTVKQISEYVTNPLIAWKSKQLLFSELSDTLGDWRPRNQVNIEKLVENLLEQADELCSQQKITVASYALLVVLKLRGRPETFGLNWNSVTDRVNRGTAGQTTGLGSRFEEVNMETD</sequence>
<feature type="domain" description="Proteasome component Ecm29 N-terminal" evidence="5">
    <location>
        <begin position="23"/>
        <end position="509"/>
    </location>
</feature>
<dbReference type="PANTHER" id="PTHR23346">
    <property type="entry name" value="TRANSLATIONAL ACTIVATOR GCN1-RELATED"/>
    <property type="match status" value="1"/>
</dbReference>
<dbReference type="GO" id="GO:0005737">
    <property type="term" value="C:cytoplasm"/>
    <property type="evidence" value="ECO:0007669"/>
    <property type="project" value="UniProtKB-SubCell"/>
</dbReference>
<evidence type="ECO:0000259" key="5">
    <source>
        <dbReference type="Pfam" id="PF13001"/>
    </source>
</evidence>
<proteinExistence type="predicted"/>
<dbReference type="GO" id="GO:0043248">
    <property type="term" value="P:proteasome assembly"/>
    <property type="evidence" value="ECO:0007669"/>
    <property type="project" value="InterPro"/>
</dbReference>
<organism evidence="7 8">
    <name type="scientific">Caenorhabditis tropicalis</name>
    <dbReference type="NCBI Taxonomy" id="1561998"/>
    <lineage>
        <taxon>Eukaryota</taxon>
        <taxon>Metazoa</taxon>
        <taxon>Ecdysozoa</taxon>
        <taxon>Nematoda</taxon>
        <taxon>Chromadorea</taxon>
        <taxon>Rhabditida</taxon>
        <taxon>Rhabditina</taxon>
        <taxon>Rhabditomorpha</taxon>
        <taxon>Rhabditoidea</taxon>
        <taxon>Rhabditidae</taxon>
        <taxon>Peloderinae</taxon>
        <taxon>Caenorhabditis</taxon>
    </lineage>
</organism>
<dbReference type="InterPro" id="IPR024372">
    <property type="entry name" value="Ecm29_N"/>
</dbReference>
<evidence type="ECO:0000259" key="6">
    <source>
        <dbReference type="Pfam" id="PF24492"/>
    </source>
</evidence>
<dbReference type="Gene3D" id="1.25.10.10">
    <property type="entry name" value="Leucine-rich Repeat Variant"/>
    <property type="match status" value="2"/>
</dbReference>
<name>A0A1I7TME9_9PELO</name>
<reference evidence="8" key="1">
    <citation type="submission" date="2016-11" db="UniProtKB">
        <authorList>
            <consortium name="WormBaseParasite"/>
        </authorList>
    </citation>
    <scope>IDENTIFICATION</scope>
</reference>
<feature type="domain" description="Proteasome adapter and scaffold protein ECM29 HEAT-repeat" evidence="6">
    <location>
        <begin position="1269"/>
        <end position="1427"/>
    </location>
</feature>
<keyword evidence="3" id="KW-0677">Repeat</keyword>
<dbReference type="Proteomes" id="UP000095282">
    <property type="component" value="Unplaced"/>
</dbReference>
<dbReference type="InterPro" id="IPR055443">
    <property type="entry name" value="HEAT_ECM29"/>
</dbReference>
<accession>A0A1I7TME9</accession>